<dbReference type="InterPro" id="IPR009057">
    <property type="entry name" value="Homeodomain-like_sf"/>
</dbReference>
<evidence type="ECO:0000256" key="4">
    <source>
        <dbReference type="ARBA" id="ARBA00023163"/>
    </source>
</evidence>
<dbReference type="Gene3D" id="3.30.450.40">
    <property type="match status" value="1"/>
</dbReference>
<accession>A0A974ZW78</accession>
<dbReference type="Gene3D" id="1.10.8.60">
    <property type="match status" value="1"/>
</dbReference>
<evidence type="ECO:0000256" key="5">
    <source>
        <dbReference type="SAM" id="MobiDB-lite"/>
    </source>
</evidence>
<reference evidence="7 8" key="1">
    <citation type="journal article" date="2021" name="Microbiol. Resour. Announc.">
        <title>Complete Genome Sequences of Two Rhodococcus sp. Strains with Large and Linear Chromosomes, Isolated from Apple Rhizosphere.</title>
        <authorList>
            <person name="Benning S."/>
            <person name="Brugnone N."/>
            <person name="Siani R."/>
            <person name="Kublik S."/>
            <person name="Schloter M."/>
            <person name="Rad V."/>
        </authorList>
    </citation>
    <scope>NUCLEOTIDE SEQUENCE [LARGE SCALE GENOMIC DNA]</scope>
    <source>
        <strain evidence="7 8">R79</strain>
    </source>
</reference>
<dbReference type="PANTHER" id="PTHR32071">
    <property type="entry name" value="TRANSCRIPTIONAL REGULATORY PROTEIN"/>
    <property type="match status" value="1"/>
</dbReference>
<sequence>MSTILSARPVDDYASSGSNPRHLRRTEDDAAQLRRVRETFLTTGSADPRTIQAAGLSPSVLDSWRRCMRYGLDSIASRPVHTGDVDLDTPLTRVVDSIIRQREAVLEQSMCGLNLTDSEGVVLRQWVRDPALGRWFERHHVLPSVSVDETAVGTTSGICLLNERPTMVRGLEHFREEFASVTSAGVPIVHPVTHRLVGSLNLTSRYEDTSPVLLSWVMDLVRDVQRAYQETATRRERTLLDAYLTENRDTRHPLVALNDQTIITNATAARLLTSVDQALLWEHASRAIQESNPDPRQLVLTDGTVVSVRCREVSGASESAGAVLTIRPIMERKTREGAVIPAPKLAGLVGDGPRWRELCRRAAAAVAGPVLIIGEPGSGKVAVAKAIAGDAPVTVLDAAESTVNGAQAWLLRLERAVEESTGAIVIRRCDELQDAAAMSVANLIESHRNSTVRFLATATQSADHGQRVLLHAEFSAILKVPALRDRLEDLPVLLDALTRKANQRLGRAPADVRWMPDAVQALSRLEWHGNITSLETVVLRVLQGNSNRYINAGDLPTDVVASASRRKLARLEQVEANTIIAALREANGNKNRAAESLGIARSTLYRKVRALGIDLSTSAF</sequence>
<dbReference type="Pfam" id="PF25601">
    <property type="entry name" value="AAA_lid_14"/>
    <property type="match status" value="1"/>
</dbReference>
<evidence type="ECO:0000256" key="3">
    <source>
        <dbReference type="ARBA" id="ARBA00023015"/>
    </source>
</evidence>
<keyword evidence="2" id="KW-0067">ATP-binding</keyword>
<keyword evidence="1" id="KW-0547">Nucleotide-binding</keyword>
<keyword evidence="4" id="KW-0804">Transcription</keyword>
<evidence type="ECO:0000313" key="8">
    <source>
        <dbReference type="Proteomes" id="UP000662986"/>
    </source>
</evidence>
<dbReference type="Proteomes" id="UP000662986">
    <property type="component" value="Chromosome"/>
</dbReference>
<dbReference type="PROSITE" id="PS50045">
    <property type="entry name" value="SIGMA54_INTERACT_4"/>
    <property type="match status" value="1"/>
</dbReference>
<dbReference type="RefSeq" id="WP_206009176.1">
    <property type="nucleotide sequence ID" value="NZ_CP070619.1"/>
</dbReference>
<dbReference type="Pfam" id="PF02954">
    <property type="entry name" value="HTH_8"/>
    <property type="match status" value="1"/>
</dbReference>
<name>A0A974ZW78_9NOCA</name>
<protein>
    <submittedName>
        <fullName evidence="7">Fis family transcriptional regulator</fullName>
    </submittedName>
</protein>
<dbReference type="PRINTS" id="PR01590">
    <property type="entry name" value="HTHFIS"/>
</dbReference>
<feature type="domain" description="Sigma-54 factor interaction" evidence="6">
    <location>
        <begin position="345"/>
        <end position="543"/>
    </location>
</feature>
<dbReference type="InterPro" id="IPR002078">
    <property type="entry name" value="Sigma_54_int"/>
</dbReference>
<gene>
    <name evidence="7" type="ORF">JWS13_31010</name>
</gene>
<dbReference type="InterPro" id="IPR027417">
    <property type="entry name" value="P-loop_NTPase"/>
</dbReference>
<dbReference type="Gene3D" id="3.40.50.300">
    <property type="entry name" value="P-loop containing nucleotide triphosphate hydrolases"/>
    <property type="match status" value="1"/>
</dbReference>
<dbReference type="SUPFAM" id="SSF46689">
    <property type="entry name" value="Homeodomain-like"/>
    <property type="match status" value="1"/>
</dbReference>
<keyword evidence="8" id="KW-1185">Reference proteome</keyword>
<reference evidence="7 8" key="2">
    <citation type="journal article" date="2022" name="Arch. Microbiol.">
        <title>Rhodococcus pseudokoreensis sp. nov. isolated from the rhizosphere of young M26 apple rootstocks.</title>
        <authorList>
            <person name="Kampfer P."/>
            <person name="Glaeser S.P."/>
            <person name="Blom J."/>
            <person name="Wolf J."/>
            <person name="Benning S."/>
            <person name="Schloter M."/>
            <person name="Neumann-Schaal M."/>
        </authorList>
    </citation>
    <scope>NUCLEOTIDE SEQUENCE [LARGE SCALE GENOMIC DNA]</scope>
    <source>
        <strain evidence="7 8">R79</strain>
    </source>
</reference>
<proteinExistence type="predicted"/>
<organism evidence="7 8">
    <name type="scientific">Rhodococcus pseudokoreensis</name>
    <dbReference type="NCBI Taxonomy" id="2811421"/>
    <lineage>
        <taxon>Bacteria</taxon>
        <taxon>Bacillati</taxon>
        <taxon>Actinomycetota</taxon>
        <taxon>Actinomycetes</taxon>
        <taxon>Mycobacteriales</taxon>
        <taxon>Nocardiaceae</taxon>
        <taxon>Rhodococcus</taxon>
    </lineage>
</organism>
<evidence type="ECO:0000256" key="2">
    <source>
        <dbReference type="ARBA" id="ARBA00022840"/>
    </source>
</evidence>
<dbReference type="EMBL" id="CP070619">
    <property type="protein sequence ID" value="QSE92724.1"/>
    <property type="molecule type" value="Genomic_DNA"/>
</dbReference>
<keyword evidence="3" id="KW-0805">Transcription regulation</keyword>
<dbReference type="Gene3D" id="1.10.10.60">
    <property type="entry name" value="Homeodomain-like"/>
    <property type="match status" value="1"/>
</dbReference>
<dbReference type="PANTHER" id="PTHR32071:SF122">
    <property type="entry name" value="SIGMA FACTOR"/>
    <property type="match status" value="1"/>
</dbReference>
<evidence type="ECO:0000313" key="7">
    <source>
        <dbReference type="EMBL" id="QSE92724.1"/>
    </source>
</evidence>
<evidence type="ECO:0000259" key="6">
    <source>
        <dbReference type="PROSITE" id="PS50045"/>
    </source>
</evidence>
<dbReference type="InterPro" id="IPR058031">
    <property type="entry name" value="AAA_lid_NorR"/>
</dbReference>
<dbReference type="CDD" id="cd00009">
    <property type="entry name" value="AAA"/>
    <property type="match status" value="1"/>
</dbReference>
<dbReference type="InterPro" id="IPR002197">
    <property type="entry name" value="HTH_Fis"/>
</dbReference>
<feature type="region of interest" description="Disordered" evidence="5">
    <location>
        <begin position="1"/>
        <end position="26"/>
    </location>
</feature>
<dbReference type="InterPro" id="IPR029016">
    <property type="entry name" value="GAF-like_dom_sf"/>
</dbReference>
<evidence type="ECO:0000256" key="1">
    <source>
        <dbReference type="ARBA" id="ARBA00022741"/>
    </source>
</evidence>
<dbReference type="SUPFAM" id="SSF52540">
    <property type="entry name" value="P-loop containing nucleoside triphosphate hydrolases"/>
    <property type="match status" value="1"/>
</dbReference>